<keyword evidence="3" id="KW-1185">Reference proteome</keyword>
<evidence type="ECO:0000259" key="1">
    <source>
        <dbReference type="Pfam" id="PF03478"/>
    </source>
</evidence>
<dbReference type="PANTHER" id="PTHR44259:SF114">
    <property type="entry name" value="OS06G0707300 PROTEIN"/>
    <property type="match status" value="1"/>
</dbReference>
<evidence type="ECO:0000313" key="2">
    <source>
        <dbReference type="EMBL" id="PKA57972.1"/>
    </source>
</evidence>
<dbReference type="Proteomes" id="UP000236161">
    <property type="component" value="Unassembled WGS sequence"/>
</dbReference>
<dbReference type="STRING" id="1088818.A0A2I0AQZ7"/>
<dbReference type="InterPro" id="IPR005174">
    <property type="entry name" value="KIB1-4_b-propeller"/>
</dbReference>
<dbReference type="AlphaFoldDB" id="A0A2I0AQZ7"/>
<dbReference type="InterPro" id="IPR036047">
    <property type="entry name" value="F-box-like_dom_sf"/>
</dbReference>
<feature type="domain" description="KIB1-4 beta-propeller" evidence="1">
    <location>
        <begin position="84"/>
        <end position="357"/>
    </location>
</feature>
<dbReference type="Gene3D" id="1.20.1280.50">
    <property type="match status" value="1"/>
</dbReference>
<reference evidence="2 3" key="1">
    <citation type="journal article" date="2017" name="Nature">
        <title>The Apostasia genome and the evolution of orchids.</title>
        <authorList>
            <person name="Zhang G.Q."/>
            <person name="Liu K.W."/>
            <person name="Li Z."/>
            <person name="Lohaus R."/>
            <person name="Hsiao Y.Y."/>
            <person name="Niu S.C."/>
            <person name="Wang J.Y."/>
            <person name="Lin Y.C."/>
            <person name="Xu Q."/>
            <person name="Chen L.J."/>
            <person name="Yoshida K."/>
            <person name="Fujiwara S."/>
            <person name="Wang Z.W."/>
            <person name="Zhang Y.Q."/>
            <person name="Mitsuda N."/>
            <person name="Wang M."/>
            <person name="Liu G.H."/>
            <person name="Pecoraro L."/>
            <person name="Huang H.X."/>
            <person name="Xiao X.J."/>
            <person name="Lin M."/>
            <person name="Wu X.Y."/>
            <person name="Wu W.L."/>
            <person name="Chen Y.Y."/>
            <person name="Chang S.B."/>
            <person name="Sakamoto S."/>
            <person name="Ohme-Takagi M."/>
            <person name="Yagi M."/>
            <person name="Zeng S.J."/>
            <person name="Shen C.Y."/>
            <person name="Yeh C.M."/>
            <person name="Luo Y.B."/>
            <person name="Tsai W.C."/>
            <person name="Van de Peer Y."/>
            <person name="Liu Z.J."/>
        </authorList>
    </citation>
    <scope>NUCLEOTIDE SEQUENCE [LARGE SCALE GENOMIC DNA]</scope>
    <source>
        <strain evidence="3">cv. Shenzhen</strain>
        <tissue evidence="2">Stem</tissue>
    </source>
</reference>
<dbReference type="SUPFAM" id="SSF81383">
    <property type="entry name" value="F-box domain"/>
    <property type="match status" value="1"/>
</dbReference>
<sequence length="390" mass="42980">MASDGPRPRADWSSLPPELVSLLSQCLSSVADFIRFRAVCSSWRSAASPRFLPPSFPWLAFPSIDGDGVHSGLRPVQPPTFKFLAVSNGKIFKPTLPDSVRNKQFYGSAGGWLVMRGKGPLSSATTLLNPINGAEIELPPLKTYPVHCAGLESSFYIKKISISFPISVGRVSALAILGWSSQIALARPGADEWMTIGVSSNYHDALFYRGRFHIVDGFRRVFSCDEGDCSGPRLVEIVRLASPPRVPLLSRGERFYLVESDGELLLVIRHFDGSLMGDVKVVKTTKFEVFRVDIDDQPSWVEVRNLGNRALFLGLNRPISLCSSDHPGCRENCIYFVDDMLNYMGDISYGNLDAGMFNLADGSMELFSCYAGDSTPYVRPPPLWLSPSLL</sequence>
<dbReference type="EMBL" id="KZ451959">
    <property type="protein sequence ID" value="PKA57972.1"/>
    <property type="molecule type" value="Genomic_DNA"/>
</dbReference>
<dbReference type="OrthoDB" id="1937564at2759"/>
<dbReference type="Pfam" id="PF03478">
    <property type="entry name" value="Beta-prop_KIB1-4"/>
    <property type="match status" value="1"/>
</dbReference>
<protein>
    <submittedName>
        <fullName evidence="2">F-box protein SKIP23</fullName>
    </submittedName>
</protein>
<organism evidence="2 3">
    <name type="scientific">Apostasia shenzhenica</name>
    <dbReference type="NCBI Taxonomy" id="1088818"/>
    <lineage>
        <taxon>Eukaryota</taxon>
        <taxon>Viridiplantae</taxon>
        <taxon>Streptophyta</taxon>
        <taxon>Embryophyta</taxon>
        <taxon>Tracheophyta</taxon>
        <taxon>Spermatophyta</taxon>
        <taxon>Magnoliopsida</taxon>
        <taxon>Liliopsida</taxon>
        <taxon>Asparagales</taxon>
        <taxon>Orchidaceae</taxon>
        <taxon>Apostasioideae</taxon>
        <taxon>Apostasia</taxon>
    </lineage>
</organism>
<dbReference type="CDD" id="cd09917">
    <property type="entry name" value="F-box_SF"/>
    <property type="match status" value="1"/>
</dbReference>
<name>A0A2I0AQZ7_9ASPA</name>
<accession>A0A2I0AQZ7</accession>
<proteinExistence type="predicted"/>
<evidence type="ECO:0000313" key="3">
    <source>
        <dbReference type="Proteomes" id="UP000236161"/>
    </source>
</evidence>
<dbReference type="PANTHER" id="PTHR44259">
    <property type="entry name" value="OS07G0183000 PROTEIN-RELATED"/>
    <property type="match status" value="1"/>
</dbReference>
<gene>
    <name evidence="2" type="primary">SKIP23</name>
    <name evidence="2" type="ORF">AXF42_Ash012511</name>
</gene>
<dbReference type="InterPro" id="IPR050942">
    <property type="entry name" value="F-box_BR-signaling"/>
</dbReference>